<protein>
    <submittedName>
        <fullName evidence="3">Uncharacterized protein</fullName>
    </submittedName>
</protein>
<dbReference type="InterPro" id="IPR040244">
    <property type="entry name" value="EDR4-like"/>
</dbReference>
<feature type="region of interest" description="Disordered" evidence="1">
    <location>
        <begin position="290"/>
        <end position="309"/>
    </location>
</feature>
<evidence type="ECO:0000256" key="1">
    <source>
        <dbReference type="SAM" id="MobiDB-lite"/>
    </source>
</evidence>
<dbReference type="EMBL" id="JAMSHJ010000007">
    <property type="protein sequence ID" value="KAI5384425.1"/>
    <property type="molecule type" value="Genomic_DNA"/>
</dbReference>
<proteinExistence type="predicted"/>
<keyword evidence="2" id="KW-0472">Membrane</keyword>
<feature type="compositionally biased region" description="Polar residues" evidence="1">
    <location>
        <begin position="152"/>
        <end position="170"/>
    </location>
</feature>
<dbReference type="GO" id="GO:1900150">
    <property type="term" value="P:regulation of defense response to fungus"/>
    <property type="evidence" value="ECO:0007669"/>
    <property type="project" value="InterPro"/>
</dbReference>
<sequence>MLKAERFKDNIIITLPANGHRMEIGITHEPESEEKALSNVTTNKILWESLLGCLVLLIPSIVAFMYFMDRPDRSQQTSTPVTATIAAPTSPYRSILRVSPRELKVGTSDNRASSPENIRCSFNRVMSASTFDDTEVNNIGLKISDSPGDLTKSPTTRSSHAYDGSASSNDGTDERSLDHNLCSFEGGSRKGKSIVNNQMQYQNEMLETTRHDHAHRMRTKKDEFPFKMPLRGNVSQSGYESGSPSNQIYDELYLSSSYVSPDSVEDPDQEKMKLLRMVYKLQDQLNRTRETYERPSAVKRISSYQSHDSHDRRFYHDSVSYSDDYGHSASKSYSSEGDHVSVAPFHHLRGGARGNPRVSPLPLKL</sequence>
<evidence type="ECO:0000313" key="4">
    <source>
        <dbReference type="Proteomes" id="UP001058974"/>
    </source>
</evidence>
<dbReference type="PANTHER" id="PTHR31105">
    <property type="entry name" value="EXTRA-LARGE G-PROTEIN-LIKE"/>
    <property type="match status" value="1"/>
</dbReference>
<gene>
    <name evidence="3" type="ORF">KIW84_071440</name>
</gene>
<evidence type="ECO:0000256" key="2">
    <source>
        <dbReference type="SAM" id="Phobius"/>
    </source>
</evidence>
<dbReference type="Gramene" id="Psat07G0144000-T1">
    <property type="protein sequence ID" value="KAI5384425.1"/>
    <property type="gene ID" value="KIW84_071440"/>
</dbReference>
<feature type="transmembrane region" description="Helical" evidence="2">
    <location>
        <begin position="45"/>
        <end position="68"/>
    </location>
</feature>
<accession>A0A9D4ZW11</accession>
<organism evidence="3 4">
    <name type="scientific">Pisum sativum</name>
    <name type="common">Garden pea</name>
    <name type="synonym">Lathyrus oleraceus</name>
    <dbReference type="NCBI Taxonomy" id="3888"/>
    <lineage>
        <taxon>Eukaryota</taxon>
        <taxon>Viridiplantae</taxon>
        <taxon>Streptophyta</taxon>
        <taxon>Embryophyta</taxon>
        <taxon>Tracheophyta</taxon>
        <taxon>Spermatophyta</taxon>
        <taxon>Magnoliopsida</taxon>
        <taxon>eudicotyledons</taxon>
        <taxon>Gunneridae</taxon>
        <taxon>Pentapetalae</taxon>
        <taxon>rosids</taxon>
        <taxon>fabids</taxon>
        <taxon>Fabales</taxon>
        <taxon>Fabaceae</taxon>
        <taxon>Papilionoideae</taxon>
        <taxon>50 kb inversion clade</taxon>
        <taxon>NPAAA clade</taxon>
        <taxon>Hologalegina</taxon>
        <taxon>IRL clade</taxon>
        <taxon>Fabeae</taxon>
        <taxon>Lathyrus</taxon>
    </lineage>
</organism>
<keyword evidence="2" id="KW-1133">Transmembrane helix</keyword>
<comment type="caution">
    <text evidence="3">The sequence shown here is derived from an EMBL/GenBank/DDBJ whole genome shotgun (WGS) entry which is preliminary data.</text>
</comment>
<dbReference type="PANTHER" id="PTHR31105:SF38">
    <property type="entry name" value="PROTEIN ENHANCED DISEASE RESISTANCE 4"/>
    <property type="match status" value="1"/>
</dbReference>
<feature type="region of interest" description="Disordered" evidence="1">
    <location>
        <begin position="346"/>
        <end position="365"/>
    </location>
</feature>
<name>A0A9D4ZW11_PEA</name>
<feature type="region of interest" description="Disordered" evidence="1">
    <location>
        <begin position="140"/>
        <end position="191"/>
    </location>
</feature>
<keyword evidence="4" id="KW-1185">Reference proteome</keyword>
<reference evidence="3 4" key="1">
    <citation type="journal article" date="2022" name="Nat. Genet.">
        <title>Improved pea reference genome and pan-genome highlight genomic features and evolutionary characteristics.</title>
        <authorList>
            <person name="Yang T."/>
            <person name="Liu R."/>
            <person name="Luo Y."/>
            <person name="Hu S."/>
            <person name="Wang D."/>
            <person name="Wang C."/>
            <person name="Pandey M.K."/>
            <person name="Ge S."/>
            <person name="Xu Q."/>
            <person name="Li N."/>
            <person name="Li G."/>
            <person name="Huang Y."/>
            <person name="Saxena R.K."/>
            <person name="Ji Y."/>
            <person name="Li M."/>
            <person name="Yan X."/>
            <person name="He Y."/>
            <person name="Liu Y."/>
            <person name="Wang X."/>
            <person name="Xiang C."/>
            <person name="Varshney R.K."/>
            <person name="Ding H."/>
            <person name="Gao S."/>
            <person name="Zong X."/>
        </authorList>
    </citation>
    <scope>NUCLEOTIDE SEQUENCE [LARGE SCALE GENOMIC DNA]</scope>
    <source>
        <strain evidence="3 4">cv. Zhongwan 6</strain>
    </source>
</reference>
<keyword evidence="2" id="KW-0812">Transmembrane</keyword>
<dbReference type="AlphaFoldDB" id="A0A9D4ZW11"/>
<evidence type="ECO:0000313" key="3">
    <source>
        <dbReference type="EMBL" id="KAI5384425.1"/>
    </source>
</evidence>
<dbReference type="Proteomes" id="UP001058974">
    <property type="component" value="Chromosome 7"/>
</dbReference>